<feature type="domain" description="NADP-dependent oxidoreductase" evidence="1">
    <location>
        <begin position="10"/>
        <end position="73"/>
    </location>
</feature>
<evidence type="ECO:0000259" key="1">
    <source>
        <dbReference type="Pfam" id="PF00248"/>
    </source>
</evidence>
<keyword evidence="3" id="KW-1185">Reference proteome</keyword>
<evidence type="ECO:0000313" key="2">
    <source>
        <dbReference type="EMBL" id="KAB1978639.1"/>
    </source>
</evidence>
<gene>
    <name evidence="2" type="ORF">F8144_38930</name>
</gene>
<dbReference type="InterPro" id="IPR023210">
    <property type="entry name" value="NADP_OxRdtase_dom"/>
</dbReference>
<dbReference type="AlphaFoldDB" id="A0A7J5D3R6"/>
<name>A0A7J5D3R6_9ACTN</name>
<dbReference type="InterPro" id="IPR036812">
    <property type="entry name" value="NAD(P)_OxRdtase_dom_sf"/>
</dbReference>
<dbReference type="SUPFAM" id="SSF51430">
    <property type="entry name" value="NAD(P)-linked oxidoreductase"/>
    <property type="match status" value="1"/>
</dbReference>
<reference evidence="2 3" key="1">
    <citation type="submission" date="2019-09" db="EMBL/GenBank/DDBJ databases">
        <title>Isolation and identification of active actinomycetes.</title>
        <authorList>
            <person name="Yu Z."/>
            <person name="Han C."/>
            <person name="Yu B."/>
        </authorList>
    </citation>
    <scope>NUCLEOTIDE SEQUENCE [LARGE SCALE GENOMIC DNA]</scope>
    <source>
        <strain evidence="2 3">NEAU-H2</strain>
    </source>
</reference>
<comment type="caution">
    <text evidence="2">The sequence shown here is derived from an EMBL/GenBank/DDBJ whole genome shotgun (WGS) entry which is preliminary data.</text>
</comment>
<organism evidence="2 3">
    <name type="scientific">Streptomyces triticiradicis</name>
    <dbReference type="NCBI Taxonomy" id="2651189"/>
    <lineage>
        <taxon>Bacteria</taxon>
        <taxon>Bacillati</taxon>
        <taxon>Actinomycetota</taxon>
        <taxon>Actinomycetes</taxon>
        <taxon>Kitasatosporales</taxon>
        <taxon>Streptomycetaceae</taxon>
        <taxon>Streptomyces</taxon>
    </lineage>
</organism>
<feature type="domain" description="NADP-dependent oxidoreductase" evidence="1">
    <location>
        <begin position="152"/>
        <end position="313"/>
    </location>
</feature>
<dbReference type="InterPro" id="IPR053135">
    <property type="entry name" value="AKR2_Oxidoreductase"/>
</dbReference>
<evidence type="ECO:0000313" key="3">
    <source>
        <dbReference type="Proteomes" id="UP000442990"/>
    </source>
</evidence>
<dbReference type="EMBL" id="WBKG01000050">
    <property type="protein sequence ID" value="KAB1978639.1"/>
    <property type="molecule type" value="Genomic_DNA"/>
</dbReference>
<dbReference type="PANTHER" id="PTHR43312">
    <property type="entry name" value="D-THREO-ALDOSE 1-DEHYDROGENASE"/>
    <property type="match status" value="1"/>
</dbReference>
<sequence length="327" mass="34673">MPARTASDSLVLGTWGLAGRGDLPRDRSYGEVSEDVAHETMDRAWGAGLRHIDTAPGYGAGEGLRRVGRWQRSRGLSWRVAAKPGRPLTERGPVSDLSLPGLVAEVEHGAELTGHPTCILVKDPCSRSYTDGSLAEALCSLENRFPGTTIGVASHLPEALAEFAENYRQPGTRIAQIELNAVNHRVACPAAARLAAGGWEVWAMQPLAYGFLARPDFAPTPGTDWRAGLPAEAQRAMRAAARSFVRGVASAREPGHLLEEGAIPPAAWAIAFCLSVPSVTRTVIGPKNAAQLEDALLALDLVSDPDVAERMRAWATGAPSDGVGAQR</sequence>
<dbReference type="Pfam" id="PF00248">
    <property type="entry name" value="Aldo_ket_red"/>
    <property type="match status" value="2"/>
</dbReference>
<dbReference type="PANTHER" id="PTHR43312:SF1">
    <property type="entry name" value="NADP-DEPENDENT OXIDOREDUCTASE DOMAIN-CONTAINING PROTEIN"/>
    <property type="match status" value="1"/>
</dbReference>
<dbReference type="Proteomes" id="UP000442990">
    <property type="component" value="Unassembled WGS sequence"/>
</dbReference>
<proteinExistence type="predicted"/>
<protein>
    <recommendedName>
        <fullName evidence="1">NADP-dependent oxidoreductase domain-containing protein</fullName>
    </recommendedName>
</protein>
<accession>A0A7J5D3R6</accession>
<dbReference type="Gene3D" id="3.20.20.100">
    <property type="entry name" value="NADP-dependent oxidoreductase domain"/>
    <property type="match status" value="1"/>
</dbReference>